<accession>A0A1Y2DGU3</accession>
<dbReference type="PANTHER" id="PTHR38795">
    <property type="entry name" value="DUF6604 DOMAIN-CONTAINING PROTEIN"/>
    <property type="match status" value="1"/>
</dbReference>
<dbReference type="PANTHER" id="PTHR38795:SF1">
    <property type="entry name" value="DUF6604 DOMAIN-CONTAINING PROTEIN"/>
    <property type="match status" value="1"/>
</dbReference>
<gene>
    <name evidence="3" type="ORF">BCR38DRAFT_489386</name>
</gene>
<dbReference type="Pfam" id="PF20253">
    <property type="entry name" value="DUF6604"/>
    <property type="match status" value="1"/>
</dbReference>
<dbReference type="OrthoDB" id="5238236at2759"/>
<dbReference type="GeneID" id="63780600"/>
<dbReference type="STRING" id="1141098.A0A1Y2DGU3"/>
<sequence>MEHSGSIGTWKRYKLGQAQFTKWLKQTSDKLRGSTSGNSNSGSKTVPKANSGHSSASTVHWSQLENMARTIINNVLPEEIPESSISILRDVVNLRKKSARFFGRVAQSSDDNKLKEKNAAHEHIIKVLERILGQFEEAVSKRRNKNSGESRSAPSSTVQLDMSDINNMFAQLKLDESQDAEDAESEGSGPEKQPVMKTKKAGKLGKKGGNKGKMKKVQKKPKQDKTVAKVDASDSWVDEFQWLDEDDEDEFDYYMMIYCFFEDFNMIREYVADKWCDYFYYRSIPIDTLAVITNAACELFDEMEFELFRTGRRLKLSSVMLEYETMMDTLFFEYGLDHIDYESDKNLSEEELHNKIYREADWVGWPAHVHMEELLDFVPPGKVPTFRDADRKKPEYGTLDAYGMRDFVRAVIFEVFPEICTIKAMKTNHEAPDVIGAQDELTLNFEYMFRQRDYTSAFIFSLSLYVDIRYIMEAEVSSAFTELQKTARKTHETLTRHLAKIRGNAELKREIRARIAEIEAVILGDITLSDKERRYQLHGCTDPIEEHHLLKRDPIWAGLLDFRCRLVMNNFGYRLICSSPIVFAAAFAYKALQRLGGDVPSWHAMDRFLQFHGESKVLRGPLSSEATALDILERFVEHELATTPAGMVAGFNQTSKTFNAFNDRYGWDSSRLRRSMTYLREILKEKFNLKFQSLFPRQKALMAPGSNGVMSDAAVLGDLDLATILDDPLALDSSTIQRLQNDAF</sequence>
<evidence type="ECO:0000256" key="1">
    <source>
        <dbReference type="SAM" id="MobiDB-lite"/>
    </source>
</evidence>
<dbReference type="EMBL" id="MCFJ01000016">
    <property type="protein sequence ID" value="ORY58468.1"/>
    <property type="molecule type" value="Genomic_DNA"/>
</dbReference>
<dbReference type="Proteomes" id="UP000193689">
    <property type="component" value="Unassembled WGS sequence"/>
</dbReference>
<feature type="compositionally biased region" description="Basic residues" evidence="1">
    <location>
        <begin position="197"/>
        <end position="220"/>
    </location>
</feature>
<feature type="domain" description="DUF6604" evidence="2">
    <location>
        <begin position="11"/>
        <end position="308"/>
    </location>
</feature>
<reference evidence="3 4" key="1">
    <citation type="submission" date="2016-07" db="EMBL/GenBank/DDBJ databases">
        <title>Pervasive Adenine N6-methylation of Active Genes in Fungi.</title>
        <authorList>
            <consortium name="DOE Joint Genome Institute"/>
            <person name="Mondo S.J."/>
            <person name="Dannebaum R.O."/>
            <person name="Kuo R.C."/>
            <person name="Labutti K."/>
            <person name="Haridas S."/>
            <person name="Kuo A."/>
            <person name="Salamov A."/>
            <person name="Ahrendt S.R."/>
            <person name="Lipzen A."/>
            <person name="Sullivan W."/>
            <person name="Andreopoulos W.B."/>
            <person name="Clum A."/>
            <person name="Lindquist E."/>
            <person name="Daum C."/>
            <person name="Ramamoorthy G.K."/>
            <person name="Gryganskyi A."/>
            <person name="Culley D."/>
            <person name="Magnuson J.K."/>
            <person name="James T.Y."/>
            <person name="O'Malley M.A."/>
            <person name="Stajich J.E."/>
            <person name="Spatafora J.W."/>
            <person name="Visel A."/>
            <person name="Grigoriev I.V."/>
        </authorList>
    </citation>
    <scope>NUCLEOTIDE SEQUENCE [LARGE SCALE GENOMIC DNA]</scope>
    <source>
        <strain evidence="3 4">CBS 129021</strain>
    </source>
</reference>
<dbReference type="InParanoid" id="A0A1Y2DGU3"/>
<feature type="region of interest" description="Disordered" evidence="1">
    <location>
        <begin position="27"/>
        <end position="58"/>
    </location>
</feature>
<evidence type="ECO:0000313" key="4">
    <source>
        <dbReference type="Proteomes" id="UP000193689"/>
    </source>
</evidence>
<dbReference type="AlphaFoldDB" id="A0A1Y2DGU3"/>
<feature type="region of interest" description="Disordered" evidence="1">
    <location>
        <begin position="176"/>
        <end position="224"/>
    </location>
</feature>
<feature type="region of interest" description="Disordered" evidence="1">
    <location>
        <begin position="141"/>
        <end position="160"/>
    </location>
</feature>
<proteinExistence type="predicted"/>
<comment type="caution">
    <text evidence="3">The sequence shown here is derived from an EMBL/GenBank/DDBJ whole genome shotgun (WGS) entry which is preliminary data.</text>
</comment>
<organism evidence="3 4">
    <name type="scientific">Pseudomassariella vexata</name>
    <dbReference type="NCBI Taxonomy" id="1141098"/>
    <lineage>
        <taxon>Eukaryota</taxon>
        <taxon>Fungi</taxon>
        <taxon>Dikarya</taxon>
        <taxon>Ascomycota</taxon>
        <taxon>Pezizomycotina</taxon>
        <taxon>Sordariomycetes</taxon>
        <taxon>Xylariomycetidae</taxon>
        <taxon>Amphisphaeriales</taxon>
        <taxon>Pseudomassariaceae</taxon>
        <taxon>Pseudomassariella</taxon>
    </lineage>
</organism>
<evidence type="ECO:0000313" key="3">
    <source>
        <dbReference type="EMBL" id="ORY58468.1"/>
    </source>
</evidence>
<dbReference type="InterPro" id="IPR046539">
    <property type="entry name" value="DUF6604"/>
</dbReference>
<keyword evidence="4" id="KW-1185">Reference proteome</keyword>
<protein>
    <recommendedName>
        <fullName evidence="2">DUF6604 domain-containing protein</fullName>
    </recommendedName>
</protein>
<feature type="compositionally biased region" description="Low complexity" evidence="1">
    <location>
        <begin position="33"/>
        <end position="43"/>
    </location>
</feature>
<evidence type="ECO:0000259" key="2">
    <source>
        <dbReference type="Pfam" id="PF20253"/>
    </source>
</evidence>
<feature type="compositionally biased region" description="Polar residues" evidence="1">
    <location>
        <begin position="147"/>
        <end position="160"/>
    </location>
</feature>
<dbReference type="RefSeq" id="XP_040711385.1">
    <property type="nucleotide sequence ID" value="XM_040864388.1"/>
</dbReference>
<name>A0A1Y2DGU3_9PEZI</name>